<sequence length="178" mass="20954">MIDEINRFWFEEIKPAQWWRVELAFDRQIAERFGAVHRQAERGELEGWRATPEGRLAEILVLDQFSRNIWRDTPRAFANDSMALVLAQEAVRQGADQELPVERRRFVYMPFMHSESLPIHEMAVQLFSAEGLEDNLKFEWKHREIVERFGRYPHRNAVLGRPSSLAELAFLKQPGSSF</sequence>
<reference evidence="1 2" key="1">
    <citation type="submission" date="2018-07" db="EMBL/GenBank/DDBJ databases">
        <title>Pseudomonas laoshanensis sp. nov., isolated from soil.</title>
        <authorList>
            <person name="Sun J."/>
            <person name="Yu L."/>
            <person name="Wang M."/>
            <person name="Zhang C."/>
        </authorList>
    </citation>
    <scope>NUCLEOTIDE SEQUENCE [LARGE SCALE GENOMIC DNA]</scope>
    <source>
        <strain evidence="1 2">Y22</strain>
    </source>
</reference>
<dbReference type="OrthoDB" id="7593450at2"/>
<proteinExistence type="predicted"/>
<dbReference type="EMBL" id="QOVF01000003">
    <property type="protein sequence ID" value="KAA0693856.1"/>
    <property type="molecule type" value="Genomic_DNA"/>
</dbReference>
<protein>
    <submittedName>
        <fullName evidence="1">DUF924 domain-containing protein</fullName>
    </submittedName>
</protein>
<evidence type="ECO:0000313" key="2">
    <source>
        <dbReference type="Proteomes" id="UP000463138"/>
    </source>
</evidence>
<evidence type="ECO:0000313" key="1">
    <source>
        <dbReference type="EMBL" id="KAA0693856.1"/>
    </source>
</evidence>
<dbReference type="InterPro" id="IPR011990">
    <property type="entry name" value="TPR-like_helical_dom_sf"/>
</dbReference>
<dbReference type="Pfam" id="PF06041">
    <property type="entry name" value="DUF924"/>
    <property type="match status" value="1"/>
</dbReference>
<dbReference type="Gene3D" id="1.20.58.320">
    <property type="entry name" value="TPR-like"/>
    <property type="match status" value="1"/>
</dbReference>
<dbReference type="InterPro" id="IPR010323">
    <property type="entry name" value="DUF924"/>
</dbReference>
<dbReference type="RefSeq" id="WP_149332724.1">
    <property type="nucleotide sequence ID" value="NZ_QOVF01000003.1"/>
</dbReference>
<gene>
    <name evidence="1" type="ORF">DT594_11035</name>
</gene>
<organism evidence="1 2">
    <name type="scientific">Halopseudomonas laoshanensis</name>
    <dbReference type="NCBI Taxonomy" id="2268758"/>
    <lineage>
        <taxon>Bacteria</taxon>
        <taxon>Pseudomonadati</taxon>
        <taxon>Pseudomonadota</taxon>
        <taxon>Gammaproteobacteria</taxon>
        <taxon>Pseudomonadales</taxon>
        <taxon>Pseudomonadaceae</taxon>
        <taxon>Halopseudomonas</taxon>
    </lineage>
</organism>
<accession>A0A7V7GT42</accession>
<comment type="caution">
    <text evidence="1">The sequence shown here is derived from an EMBL/GenBank/DDBJ whole genome shotgun (WGS) entry which is preliminary data.</text>
</comment>
<dbReference type="Gene3D" id="1.25.40.10">
    <property type="entry name" value="Tetratricopeptide repeat domain"/>
    <property type="match status" value="1"/>
</dbReference>
<dbReference type="AlphaFoldDB" id="A0A7V7GT42"/>
<dbReference type="SUPFAM" id="SSF48452">
    <property type="entry name" value="TPR-like"/>
    <property type="match status" value="1"/>
</dbReference>
<keyword evidence="2" id="KW-1185">Reference proteome</keyword>
<dbReference type="Proteomes" id="UP000463138">
    <property type="component" value="Unassembled WGS sequence"/>
</dbReference>
<name>A0A7V7GT42_9GAMM</name>